<feature type="domain" description="Methyltransferase type 11" evidence="1">
    <location>
        <begin position="34"/>
        <end position="127"/>
    </location>
</feature>
<reference evidence="3" key="1">
    <citation type="journal article" date="2019" name="Int. J. Syst. Evol. Microbiol.">
        <title>The Global Catalogue of Microorganisms (GCM) 10K type strain sequencing project: providing services to taxonomists for standard genome sequencing and annotation.</title>
        <authorList>
            <consortium name="The Broad Institute Genomics Platform"/>
            <consortium name="The Broad Institute Genome Sequencing Center for Infectious Disease"/>
            <person name="Wu L."/>
            <person name="Ma J."/>
        </authorList>
    </citation>
    <scope>NUCLEOTIDE SEQUENCE [LARGE SCALE GENOMIC DNA]</scope>
    <source>
        <strain evidence="3">KCTC 42953</strain>
    </source>
</reference>
<keyword evidence="2" id="KW-0489">Methyltransferase</keyword>
<comment type="caution">
    <text evidence="2">The sequence shown here is derived from an EMBL/GenBank/DDBJ whole genome shotgun (WGS) entry which is preliminary data.</text>
</comment>
<dbReference type="InterPro" id="IPR013216">
    <property type="entry name" value="Methyltransf_11"/>
</dbReference>
<protein>
    <submittedName>
        <fullName evidence="2">Class I SAM-dependent methyltransferase</fullName>
        <ecNumber evidence="2">2.1.1.222</ecNumber>
        <ecNumber evidence="2">2.1.1.64</ecNumber>
    </submittedName>
</protein>
<dbReference type="EMBL" id="JBHRTS010000006">
    <property type="protein sequence ID" value="MFC3194947.1"/>
    <property type="molecule type" value="Genomic_DNA"/>
</dbReference>
<dbReference type="CDD" id="cd02440">
    <property type="entry name" value="AdoMet_MTases"/>
    <property type="match status" value="1"/>
</dbReference>
<evidence type="ECO:0000259" key="1">
    <source>
        <dbReference type="Pfam" id="PF08241"/>
    </source>
</evidence>
<organism evidence="2 3">
    <name type="scientific">Marinicella sediminis</name>
    <dbReference type="NCBI Taxonomy" id="1792834"/>
    <lineage>
        <taxon>Bacteria</taxon>
        <taxon>Pseudomonadati</taxon>
        <taxon>Pseudomonadota</taxon>
        <taxon>Gammaproteobacteria</taxon>
        <taxon>Lysobacterales</taxon>
        <taxon>Marinicellaceae</taxon>
        <taxon>Marinicella</taxon>
    </lineage>
</organism>
<keyword evidence="2" id="KW-0808">Transferase</keyword>
<sequence>MERYDATNPYHAWYEHWHRYHWVCQFIKDKVVADLACGEGYGSALMAAVASEVTGMDMDAAVVAQARAKYHGRANLRLIAGDILNTGLSSASMDVLVSFETLEHLTDHENLLVEFKRLLKTDGVLVMSTPDKAVYSGHEAHNEFHVRELEAKEFKNFIQQHFAHSLFYGQQLTTNSTLMRLDDETTDAQLIHAAQGHEQSLISQTGAPTYLIAVASDAAESLRAFEQSTPNSVFNEADNHLFNHYEQQIKTLIATDQRVAALELQLKKQTLLIHQLQARLGL</sequence>
<proteinExistence type="predicted"/>
<dbReference type="Gene3D" id="3.40.50.150">
    <property type="entry name" value="Vaccinia Virus protein VP39"/>
    <property type="match status" value="1"/>
</dbReference>
<dbReference type="GO" id="GO:0061542">
    <property type="term" value="F:3-demethylubiquinol 3-O-methyltransferase activity"/>
    <property type="evidence" value="ECO:0007669"/>
    <property type="project" value="UniProtKB-EC"/>
</dbReference>
<dbReference type="InterPro" id="IPR029063">
    <property type="entry name" value="SAM-dependent_MTases_sf"/>
</dbReference>
<gene>
    <name evidence="2" type="ORF">ACFODZ_11915</name>
</gene>
<dbReference type="Proteomes" id="UP001595533">
    <property type="component" value="Unassembled WGS sequence"/>
</dbReference>
<keyword evidence="3" id="KW-1185">Reference proteome</keyword>
<name>A0ABV7JCV1_9GAMM</name>
<dbReference type="SUPFAM" id="SSF53335">
    <property type="entry name" value="S-adenosyl-L-methionine-dependent methyltransferases"/>
    <property type="match status" value="1"/>
</dbReference>
<accession>A0ABV7JCV1</accession>
<evidence type="ECO:0000313" key="3">
    <source>
        <dbReference type="Proteomes" id="UP001595533"/>
    </source>
</evidence>
<evidence type="ECO:0000313" key="2">
    <source>
        <dbReference type="EMBL" id="MFC3194947.1"/>
    </source>
</evidence>
<dbReference type="GO" id="GO:0032259">
    <property type="term" value="P:methylation"/>
    <property type="evidence" value="ECO:0007669"/>
    <property type="project" value="UniProtKB-KW"/>
</dbReference>
<dbReference type="GO" id="GO:0102208">
    <property type="term" value="F:2-polyprenyl-6-hydroxyphenol methylase activity"/>
    <property type="evidence" value="ECO:0007669"/>
    <property type="project" value="UniProtKB-EC"/>
</dbReference>
<dbReference type="Pfam" id="PF08241">
    <property type="entry name" value="Methyltransf_11"/>
    <property type="match status" value="1"/>
</dbReference>
<dbReference type="RefSeq" id="WP_077411904.1">
    <property type="nucleotide sequence ID" value="NZ_JBHRTS010000006.1"/>
</dbReference>
<dbReference type="PANTHER" id="PTHR43861">
    <property type="entry name" value="TRANS-ACONITATE 2-METHYLTRANSFERASE-RELATED"/>
    <property type="match status" value="1"/>
</dbReference>
<dbReference type="EC" id="2.1.1.222" evidence="2"/>
<dbReference type="EC" id="2.1.1.64" evidence="2"/>